<dbReference type="GO" id="GO:0005886">
    <property type="term" value="C:plasma membrane"/>
    <property type="evidence" value="ECO:0007669"/>
    <property type="project" value="UniProtKB-SubCell"/>
</dbReference>
<dbReference type="EC" id="2.7.13.3" evidence="4"/>
<name>A0A919U116_9CELL</name>
<dbReference type="FunFam" id="3.30.565.10:FF:000006">
    <property type="entry name" value="Sensor histidine kinase WalK"/>
    <property type="match status" value="1"/>
</dbReference>
<dbReference type="Pfam" id="PF00512">
    <property type="entry name" value="HisKA"/>
    <property type="match status" value="1"/>
</dbReference>
<dbReference type="InterPro" id="IPR050428">
    <property type="entry name" value="TCS_sensor_his_kinase"/>
</dbReference>
<dbReference type="PROSITE" id="PS50109">
    <property type="entry name" value="HIS_KIN"/>
    <property type="match status" value="1"/>
</dbReference>
<evidence type="ECO:0000256" key="1">
    <source>
        <dbReference type="ARBA" id="ARBA00000085"/>
    </source>
</evidence>
<evidence type="ECO:0000259" key="14">
    <source>
        <dbReference type="PROSITE" id="PS50109"/>
    </source>
</evidence>
<feature type="domain" description="HAMP" evidence="15">
    <location>
        <begin position="219"/>
        <end position="281"/>
    </location>
</feature>
<dbReference type="Gene3D" id="3.30.565.10">
    <property type="entry name" value="Histidine kinase-like ATPase, C-terminal domain"/>
    <property type="match status" value="1"/>
</dbReference>
<evidence type="ECO:0000259" key="15">
    <source>
        <dbReference type="PROSITE" id="PS50885"/>
    </source>
</evidence>
<organism evidence="16 17">
    <name type="scientific">Cellulomonas chitinilytica</name>
    <dbReference type="NCBI Taxonomy" id="398759"/>
    <lineage>
        <taxon>Bacteria</taxon>
        <taxon>Bacillati</taxon>
        <taxon>Actinomycetota</taxon>
        <taxon>Actinomycetes</taxon>
        <taxon>Micrococcales</taxon>
        <taxon>Cellulomonadaceae</taxon>
        <taxon>Cellulomonas</taxon>
    </lineage>
</organism>
<dbReference type="PROSITE" id="PS50885">
    <property type="entry name" value="HAMP"/>
    <property type="match status" value="1"/>
</dbReference>
<reference evidence="16" key="1">
    <citation type="submission" date="2021-01" db="EMBL/GenBank/DDBJ databases">
        <title>Whole genome shotgun sequence of Cellulomonas chitinilytica NBRC 110799.</title>
        <authorList>
            <person name="Komaki H."/>
            <person name="Tamura T."/>
        </authorList>
    </citation>
    <scope>NUCLEOTIDE SEQUENCE</scope>
    <source>
        <strain evidence="16">NBRC 110799</strain>
    </source>
</reference>
<sequence>MTTPRPATPRPATASRRRSQWTLRRRLVVVLVSLVAAVALAMGTVTTLALRGSLVSQIDQQLTAANMRAERADPNRAAPQGLTTTDGGTVTREALPPGLPPGARMLGQPTGTVSVFAPPDGSSTLASYLDDDGQTQPLSSAATSTMLDLPHDGLPRDVDLDGLGDYRAVAVETAEGAVVATALPTDAVTSTVTQYVVVEALVAMFALLAAAAIGLLLVRRELRPLDRVAATATRVSELPLDRGEVVLADRVAARDTDPATEVGQVGAALNRLLRHVESALAARHESESQVRQFVADASHELRTPLASIRGYAELVRRLPDEVPAGALQAMGRVESESERMTGLVEDMLLLARLDAGRPLATDDVDVAVLAVDAVTDAHAAGPDHVWRLDVPVTDDDAELLVTGDEDRLRQVLTNLVSNARVHTPAGTTVTVRVRRSAGSVVVQVADDGPGIPPELRSRVFDRFARGEASRTRNGGSTGLGLAIAHAVVSAHGGTLDVDCATGDATGTTFTVRLPHASAGRPAPAAGTAPAAAPVPLVEPEPVRA</sequence>
<accession>A0A919U116</accession>
<evidence type="ECO:0000256" key="12">
    <source>
        <dbReference type="SAM" id="MobiDB-lite"/>
    </source>
</evidence>
<evidence type="ECO:0000256" key="10">
    <source>
        <dbReference type="ARBA" id="ARBA00023012"/>
    </source>
</evidence>
<comment type="subcellular location">
    <subcellularLocation>
        <location evidence="3">Cell membrane</location>
    </subcellularLocation>
</comment>
<evidence type="ECO:0000256" key="9">
    <source>
        <dbReference type="ARBA" id="ARBA00022989"/>
    </source>
</evidence>
<dbReference type="InterPro" id="IPR003594">
    <property type="entry name" value="HATPase_dom"/>
</dbReference>
<feature type="transmembrane region" description="Helical" evidence="13">
    <location>
        <begin position="195"/>
        <end position="218"/>
    </location>
</feature>
<keyword evidence="8 16" id="KW-0418">Kinase</keyword>
<dbReference type="SMART" id="SM00304">
    <property type="entry name" value="HAMP"/>
    <property type="match status" value="1"/>
</dbReference>
<dbReference type="Proteomes" id="UP000632740">
    <property type="component" value="Unassembled WGS sequence"/>
</dbReference>
<keyword evidence="11 13" id="KW-0472">Membrane</keyword>
<evidence type="ECO:0000256" key="3">
    <source>
        <dbReference type="ARBA" id="ARBA00004236"/>
    </source>
</evidence>
<keyword evidence="7 13" id="KW-0812">Transmembrane</keyword>
<dbReference type="InterPro" id="IPR003661">
    <property type="entry name" value="HisK_dim/P_dom"/>
</dbReference>
<evidence type="ECO:0000256" key="8">
    <source>
        <dbReference type="ARBA" id="ARBA00022777"/>
    </source>
</evidence>
<keyword evidence="6" id="KW-0808">Transferase</keyword>
<dbReference type="SMART" id="SM00387">
    <property type="entry name" value="HATPase_c"/>
    <property type="match status" value="1"/>
</dbReference>
<dbReference type="AlphaFoldDB" id="A0A919U116"/>
<evidence type="ECO:0000313" key="17">
    <source>
        <dbReference type="Proteomes" id="UP000632740"/>
    </source>
</evidence>
<feature type="region of interest" description="Disordered" evidence="12">
    <location>
        <begin position="69"/>
        <end position="92"/>
    </location>
</feature>
<feature type="region of interest" description="Disordered" evidence="12">
    <location>
        <begin position="517"/>
        <end position="544"/>
    </location>
</feature>
<dbReference type="EMBL" id="BONK01000020">
    <property type="protein sequence ID" value="GIG23525.1"/>
    <property type="molecule type" value="Genomic_DNA"/>
</dbReference>
<evidence type="ECO:0000256" key="2">
    <source>
        <dbReference type="ARBA" id="ARBA00001968"/>
    </source>
</evidence>
<evidence type="ECO:0000256" key="11">
    <source>
        <dbReference type="ARBA" id="ARBA00023136"/>
    </source>
</evidence>
<dbReference type="CDD" id="cd00075">
    <property type="entry name" value="HATPase"/>
    <property type="match status" value="1"/>
</dbReference>
<comment type="caution">
    <text evidence="16">The sequence shown here is derived from an EMBL/GenBank/DDBJ whole genome shotgun (WGS) entry which is preliminary data.</text>
</comment>
<comment type="catalytic activity">
    <reaction evidence="1">
        <text>ATP + protein L-histidine = ADP + protein N-phospho-L-histidine.</text>
        <dbReference type="EC" id="2.7.13.3"/>
    </reaction>
</comment>
<feature type="domain" description="Histidine kinase" evidence="14">
    <location>
        <begin position="296"/>
        <end position="517"/>
    </location>
</feature>
<proteinExistence type="predicted"/>
<dbReference type="SUPFAM" id="SSF47384">
    <property type="entry name" value="Homodimeric domain of signal transducing histidine kinase"/>
    <property type="match status" value="1"/>
</dbReference>
<dbReference type="SUPFAM" id="SSF55874">
    <property type="entry name" value="ATPase domain of HSP90 chaperone/DNA topoisomerase II/histidine kinase"/>
    <property type="match status" value="1"/>
</dbReference>
<dbReference type="RefSeq" id="WP_203758529.1">
    <property type="nucleotide sequence ID" value="NZ_BONK01000020.1"/>
</dbReference>
<keyword evidence="10" id="KW-0902">Two-component regulatory system</keyword>
<comment type="cofactor">
    <cofactor evidence="2">
        <name>a divalent metal cation</name>
        <dbReference type="ChEBI" id="CHEBI:60240"/>
    </cofactor>
</comment>
<dbReference type="InterPro" id="IPR005467">
    <property type="entry name" value="His_kinase_dom"/>
</dbReference>
<gene>
    <name evidence="16" type="ORF">Cch01nite_42490</name>
</gene>
<keyword evidence="17" id="KW-1185">Reference proteome</keyword>
<dbReference type="InterPro" id="IPR036890">
    <property type="entry name" value="HATPase_C_sf"/>
</dbReference>
<evidence type="ECO:0000256" key="6">
    <source>
        <dbReference type="ARBA" id="ARBA00022679"/>
    </source>
</evidence>
<dbReference type="Pfam" id="PF02518">
    <property type="entry name" value="HATPase_c"/>
    <property type="match status" value="1"/>
</dbReference>
<dbReference type="InterPro" id="IPR003660">
    <property type="entry name" value="HAMP_dom"/>
</dbReference>
<dbReference type="InterPro" id="IPR036097">
    <property type="entry name" value="HisK_dim/P_sf"/>
</dbReference>
<dbReference type="SMART" id="SM00388">
    <property type="entry name" value="HisKA"/>
    <property type="match status" value="1"/>
</dbReference>
<dbReference type="PRINTS" id="PR00344">
    <property type="entry name" value="BCTRLSENSOR"/>
</dbReference>
<protein>
    <recommendedName>
        <fullName evidence="4">histidine kinase</fullName>
        <ecNumber evidence="4">2.7.13.3</ecNumber>
    </recommendedName>
</protein>
<evidence type="ECO:0000256" key="7">
    <source>
        <dbReference type="ARBA" id="ARBA00022692"/>
    </source>
</evidence>
<dbReference type="Gene3D" id="1.10.287.130">
    <property type="match status" value="1"/>
</dbReference>
<dbReference type="GO" id="GO:0005509">
    <property type="term" value="F:calcium ion binding"/>
    <property type="evidence" value="ECO:0007669"/>
    <property type="project" value="UniProtKB-ARBA"/>
</dbReference>
<dbReference type="Gene3D" id="6.10.340.10">
    <property type="match status" value="1"/>
</dbReference>
<dbReference type="GO" id="GO:0000155">
    <property type="term" value="F:phosphorelay sensor kinase activity"/>
    <property type="evidence" value="ECO:0007669"/>
    <property type="project" value="InterPro"/>
</dbReference>
<keyword evidence="5" id="KW-0597">Phosphoprotein</keyword>
<evidence type="ECO:0000256" key="4">
    <source>
        <dbReference type="ARBA" id="ARBA00012438"/>
    </source>
</evidence>
<evidence type="ECO:0000256" key="5">
    <source>
        <dbReference type="ARBA" id="ARBA00022553"/>
    </source>
</evidence>
<dbReference type="PANTHER" id="PTHR45436">
    <property type="entry name" value="SENSOR HISTIDINE KINASE YKOH"/>
    <property type="match status" value="1"/>
</dbReference>
<evidence type="ECO:0000256" key="13">
    <source>
        <dbReference type="SAM" id="Phobius"/>
    </source>
</evidence>
<keyword evidence="9 13" id="KW-1133">Transmembrane helix</keyword>
<dbReference type="PANTHER" id="PTHR45436:SF5">
    <property type="entry name" value="SENSOR HISTIDINE KINASE TRCS"/>
    <property type="match status" value="1"/>
</dbReference>
<dbReference type="FunFam" id="1.10.287.130:FF:000001">
    <property type="entry name" value="Two-component sensor histidine kinase"/>
    <property type="match status" value="1"/>
</dbReference>
<dbReference type="CDD" id="cd00082">
    <property type="entry name" value="HisKA"/>
    <property type="match status" value="1"/>
</dbReference>
<dbReference type="InterPro" id="IPR004358">
    <property type="entry name" value="Sig_transdc_His_kin-like_C"/>
</dbReference>
<evidence type="ECO:0000313" key="16">
    <source>
        <dbReference type="EMBL" id="GIG23525.1"/>
    </source>
</evidence>